<accession>A0ABV2V671</accession>
<dbReference type="PANTHER" id="PTHR35205:SF1">
    <property type="entry name" value="ZU5 DOMAIN-CONTAINING PROTEIN"/>
    <property type="match status" value="1"/>
</dbReference>
<evidence type="ECO:0000313" key="3">
    <source>
        <dbReference type="Proteomes" id="UP001550210"/>
    </source>
</evidence>
<evidence type="ECO:0000313" key="2">
    <source>
        <dbReference type="EMBL" id="MET9849321.1"/>
    </source>
</evidence>
<dbReference type="InterPro" id="IPR027417">
    <property type="entry name" value="P-loop_NTPase"/>
</dbReference>
<dbReference type="Pfam" id="PF00931">
    <property type="entry name" value="NB-ARC"/>
    <property type="match status" value="1"/>
</dbReference>
<dbReference type="RefSeq" id="WP_355401791.1">
    <property type="nucleotide sequence ID" value="NZ_JBEXPZ010000051.1"/>
</dbReference>
<dbReference type="InterPro" id="IPR002182">
    <property type="entry name" value="NB-ARC"/>
</dbReference>
<organism evidence="2 3">
    <name type="scientific">Streptomyces ossamyceticus</name>
    <dbReference type="NCBI Taxonomy" id="249581"/>
    <lineage>
        <taxon>Bacteria</taxon>
        <taxon>Bacillati</taxon>
        <taxon>Actinomycetota</taxon>
        <taxon>Actinomycetes</taxon>
        <taxon>Kitasatosporales</taxon>
        <taxon>Streptomycetaceae</taxon>
        <taxon>Streptomyces</taxon>
    </lineage>
</organism>
<proteinExistence type="predicted"/>
<dbReference type="Gene3D" id="3.40.50.300">
    <property type="entry name" value="P-loop containing nucleotide triphosphate hydrolases"/>
    <property type="match status" value="1"/>
</dbReference>
<dbReference type="Proteomes" id="UP001550210">
    <property type="component" value="Unassembled WGS sequence"/>
</dbReference>
<dbReference type="Gene3D" id="1.25.40.10">
    <property type="entry name" value="Tetratricopeptide repeat domain"/>
    <property type="match status" value="1"/>
</dbReference>
<dbReference type="PANTHER" id="PTHR35205">
    <property type="entry name" value="NB-ARC AND TPR DOMAIN PROTEIN"/>
    <property type="match status" value="1"/>
</dbReference>
<keyword evidence="3" id="KW-1185">Reference proteome</keyword>
<dbReference type="SUPFAM" id="SSF52540">
    <property type="entry name" value="P-loop containing nucleoside triphosphate hydrolases"/>
    <property type="match status" value="1"/>
</dbReference>
<name>A0ABV2V671_9ACTN</name>
<gene>
    <name evidence="2" type="ORF">ABZZ21_33190</name>
</gene>
<comment type="caution">
    <text evidence="2">The sequence shown here is derived from an EMBL/GenBank/DDBJ whole genome shotgun (WGS) entry which is preliminary data.</text>
</comment>
<dbReference type="Pfam" id="PF13374">
    <property type="entry name" value="TPR_10"/>
    <property type="match status" value="1"/>
</dbReference>
<dbReference type="EMBL" id="JBEXPZ010000051">
    <property type="protein sequence ID" value="MET9849321.1"/>
    <property type="molecule type" value="Genomic_DNA"/>
</dbReference>
<evidence type="ECO:0000259" key="1">
    <source>
        <dbReference type="Pfam" id="PF00931"/>
    </source>
</evidence>
<protein>
    <submittedName>
        <fullName evidence="2">Tetratricopeptide repeat protein</fullName>
    </submittedName>
</protein>
<sequence>MSALFGSRPVGDSSATASGAGAVAARGDIGLTQTGDGAYGVHIGNATLLSPESCPPAASVDCPPGLTNVPSRIPLFVGRDRELALLDEALAAPGQAVVHALHGLGGIGKSTLAARWATLRGTEYAPVWWITADSRAALDSGLAGLAAALQPTLVTLLPQEQLGEWARQWLASHTGWLLILDNVSDPADVEHLLARVTTGRCLITSRRSTGWRSLAKQVALDVLSAAEALDLFTRVRGEDPDAAALCAELGFLPLAVAQAAAYCEETGCTGREYLDDLAAYPAEMYEATDEGGDHERTVARVWHVTLDRLAQDPLAVRILLMLGWYGSEGIPRSLLASLGTPPAVRRALGRLAAHSMITLDDDTVAVHRLVQAVSRTSAEDDRHRHVAAIEAAREAAVRALIEALPEEDDGPTDWPAVRALLPHVEALAEHTAPEADTEDMASVFVTAAGYLTQLGLPMAPRAVALFRRVEAAVVRECGPDSEAALSARAALARALLMTEDPEEVVRLMERLHADCVAALGEGHVVTLIALAQMAEAAVRQGDDARARRLMGEAVAIRTRELGDGHRSTLSARAVLARYWTRDDRVRAGGMLDEVLGECLAALGPEDPLTLQVQSEQLTLSMAAGGAFSVAPVLRTLMGGTVDGAHFTGETTGVTAPDRALGADSAGDLFEERAPRLTLDVTAVERHLATCVRVFGDEDVRTLLVRMVLLRAYVDAGEIDRFTELFGVVEGQTAQALGDDHQLALVVREGKALLDQLEPLLGFAAPIFRNGLPTDEIARSVSENLSPEDLAPLMEMVDAVWQRMVNGQTTSQDTGSLLSAVTKLLSALDGALASGPSTGTDHDTDE</sequence>
<reference evidence="2 3" key="1">
    <citation type="submission" date="2024-06" db="EMBL/GenBank/DDBJ databases">
        <title>The Natural Products Discovery Center: Release of the First 8490 Sequenced Strains for Exploring Actinobacteria Biosynthetic Diversity.</title>
        <authorList>
            <person name="Kalkreuter E."/>
            <person name="Kautsar S.A."/>
            <person name="Yang D."/>
            <person name="Bader C.D."/>
            <person name="Teijaro C.N."/>
            <person name="Fluegel L."/>
            <person name="Davis C.M."/>
            <person name="Simpson J.R."/>
            <person name="Lauterbach L."/>
            <person name="Steele A.D."/>
            <person name="Gui C."/>
            <person name="Meng S."/>
            <person name="Li G."/>
            <person name="Viehrig K."/>
            <person name="Ye F."/>
            <person name="Su P."/>
            <person name="Kiefer A.F."/>
            <person name="Nichols A."/>
            <person name="Cepeda A.J."/>
            <person name="Yan W."/>
            <person name="Fan B."/>
            <person name="Jiang Y."/>
            <person name="Adhikari A."/>
            <person name="Zheng C.-J."/>
            <person name="Schuster L."/>
            <person name="Cowan T.M."/>
            <person name="Smanski M.J."/>
            <person name="Chevrette M.G."/>
            <person name="De Carvalho L.P.S."/>
            <person name="Shen B."/>
        </authorList>
    </citation>
    <scope>NUCLEOTIDE SEQUENCE [LARGE SCALE GENOMIC DNA]</scope>
    <source>
        <strain evidence="2 3">NPDC006434</strain>
    </source>
</reference>
<feature type="domain" description="NB-ARC" evidence="1">
    <location>
        <begin position="95"/>
        <end position="235"/>
    </location>
</feature>
<dbReference type="InterPro" id="IPR011990">
    <property type="entry name" value="TPR-like_helical_dom_sf"/>
</dbReference>